<organism evidence="1 2">
    <name type="scientific">Ascodesmis nigricans</name>
    <dbReference type="NCBI Taxonomy" id="341454"/>
    <lineage>
        <taxon>Eukaryota</taxon>
        <taxon>Fungi</taxon>
        <taxon>Dikarya</taxon>
        <taxon>Ascomycota</taxon>
        <taxon>Pezizomycotina</taxon>
        <taxon>Pezizomycetes</taxon>
        <taxon>Pezizales</taxon>
        <taxon>Ascodesmidaceae</taxon>
        <taxon>Ascodesmis</taxon>
    </lineage>
</organism>
<keyword evidence="2" id="KW-1185">Reference proteome</keyword>
<accession>A0A4S2MQ50</accession>
<dbReference type="InParanoid" id="A0A4S2MQ50"/>
<dbReference type="EMBL" id="ML220177">
    <property type="protein sequence ID" value="TGZ76467.1"/>
    <property type="molecule type" value="Genomic_DNA"/>
</dbReference>
<protein>
    <submittedName>
        <fullName evidence="1">Uncharacterized protein</fullName>
    </submittedName>
</protein>
<sequence length="79" mass="7779">MRGRADIAGVRMKEQCGDGEPRGGGGGGCGCVVLVGGSCGGFVGGWARDGWRGSYCGLGIGLVSGGDADDRGVVTSRTQ</sequence>
<evidence type="ECO:0000313" key="1">
    <source>
        <dbReference type="EMBL" id="TGZ76467.1"/>
    </source>
</evidence>
<dbReference type="AlphaFoldDB" id="A0A4S2MQ50"/>
<dbReference type="Proteomes" id="UP000298138">
    <property type="component" value="Unassembled WGS sequence"/>
</dbReference>
<evidence type="ECO:0000313" key="2">
    <source>
        <dbReference type="Proteomes" id="UP000298138"/>
    </source>
</evidence>
<proteinExistence type="predicted"/>
<name>A0A4S2MQ50_9PEZI</name>
<gene>
    <name evidence="1" type="ORF">EX30DRAFT_246917</name>
</gene>
<reference evidence="1 2" key="1">
    <citation type="submission" date="2019-04" db="EMBL/GenBank/DDBJ databases">
        <title>Comparative genomics and transcriptomics to analyze fruiting body development in filamentous ascomycetes.</title>
        <authorList>
            <consortium name="DOE Joint Genome Institute"/>
            <person name="Lutkenhaus R."/>
            <person name="Traeger S."/>
            <person name="Breuer J."/>
            <person name="Kuo A."/>
            <person name="Lipzen A."/>
            <person name="Pangilinan J."/>
            <person name="Dilworth D."/>
            <person name="Sandor L."/>
            <person name="Poggeler S."/>
            <person name="Barry K."/>
            <person name="Grigoriev I.V."/>
            <person name="Nowrousian M."/>
        </authorList>
    </citation>
    <scope>NUCLEOTIDE SEQUENCE [LARGE SCALE GENOMIC DNA]</scope>
    <source>
        <strain evidence="1 2">CBS 389.68</strain>
    </source>
</reference>